<organism evidence="1">
    <name type="scientific">marine sediment metagenome</name>
    <dbReference type="NCBI Taxonomy" id="412755"/>
    <lineage>
        <taxon>unclassified sequences</taxon>
        <taxon>metagenomes</taxon>
        <taxon>ecological metagenomes</taxon>
    </lineage>
</organism>
<protein>
    <submittedName>
        <fullName evidence="1">Uncharacterized protein</fullName>
    </submittedName>
</protein>
<evidence type="ECO:0000313" key="1">
    <source>
        <dbReference type="EMBL" id="KKL69307.1"/>
    </source>
</evidence>
<comment type="caution">
    <text evidence="1">The sequence shown here is derived from an EMBL/GenBank/DDBJ whole genome shotgun (WGS) entry which is preliminary data.</text>
</comment>
<dbReference type="AlphaFoldDB" id="A0A0F9H1Y5"/>
<name>A0A0F9H1Y5_9ZZZZ</name>
<reference evidence="1" key="1">
    <citation type="journal article" date="2015" name="Nature">
        <title>Complex archaea that bridge the gap between prokaryotes and eukaryotes.</title>
        <authorList>
            <person name="Spang A."/>
            <person name="Saw J.H."/>
            <person name="Jorgensen S.L."/>
            <person name="Zaremba-Niedzwiedzka K."/>
            <person name="Martijn J."/>
            <person name="Lind A.E."/>
            <person name="van Eijk R."/>
            <person name="Schleper C."/>
            <person name="Guy L."/>
            <person name="Ettema T.J."/>
        </authorList>
    </citation>
    <scope>NUCLEOTIDE SEQUENCE</scope>
</reference>
<dbReference type="EMBL" id="LAZR01026255">
    <property type="protein sequence ID" value="KKL69307.1"/>
    <property type="molecule type" value="Genomic_DNA"/>
</dbReference>
<accession>A0A0F9H1Y5</accession>
<gene>
    <name evidence="1" type="ORF">LCGC14_2116280</name>
</gene>
<sequence length="47" mass="5608">MKYILIQSLFKPYIVKRKNGQCQILIPLIELDDLCNKIVKFIKRSNQ</sequence>
<proteinExistence type="predicted"/>